<accession>A0A1N6NS28</accession>
<protein>
    <recommendedName>
        <fullName evidence="2">Type II secretion system protein H</fullName>
    </recommendedName>
    <alternativeName>
        <fullName evidence="10">General secretion pathway protein H</fullName>
    </alternativeName>
</protein>
<evidence type="ECO:0000256" key="3">
    <source>
        <dbReference type="ARBA" id="ARBA00022475"/>
    </source>
</evidence>
<dbReference type="AlphaFoldDB" id="A0A1N6NS28"/>
<reference evidence="14" key="1">
    <citation type="submission" date="2017-01" db="EMBL/GenBank/DDBJ databases">
        <authorList>
            <person name="Varghese N."/>
            <person name="Submissions S."/>
        </authorList>
    </citation>
    <scope>NUCLEOTIDE SEQUENCE [LARGE SCALE GENOMIC DNA]</scope>
    <source>
        <strain evidence="14">UM1</strain>
    </source>
</reference>
<evidence type="ECO:0000256" key="9">
    <source>
        <dbReference type="ARBA" id="ARBA00025772"/>
    </source>
</evidence>
<dbReference type="PROSITE" id="PS00409">
    <property type="entry name" value="PROKAR_NTER_METHYL"/>
    <property type="match status" value="1"/>
</dbReference>
<dbReference type="InterPro" id="IPR022346">
    <property type="entry name" value="T2SS_GspH"/>
</dbReference>
<dbReference type="SUPFAM" id="SSF54523">
    <property type="entry name" value="Pili subunits"/>
    <property type="match status" value="1"/>
</dbReference>
<evidence type="ECO:0000313" key="14">
    <source>
        <dbReference type="Proteomes" id="UP000241788"/>
    </source>
</evidence>
<dbReference type="EMBL" id="FTLW01000001">
    <property type="protein sequence ID" value="SIP94807.1"/>
    <property type="molecule type" value="Genomic_DNA"/>
</dbReference>
<evidence type="ECO:0000256" key="10">
    <source>
        <dbReference type="ARBA" id="ARBA00030775"/>
    </source>
</evidence>
<keyword evidence="3" id="KW-1003">Cell membrane</keyword>
<dbReference type="InterPro" id="IPR045584">
    <property type="entry name" value="Pilin-like"/>
</dbReference>
<sequence length="196" mass="20646">MRDLKEYRSPTGRPGQGGNVKAKGFSLVELMVTVAVLAIVSAIAIPNFTSMINSNRLVSQANELVGVVQGARSEAIRYNQRVYVCSSSNGTTCSGSGTWNGWLVFLDSNRDAAPQAAEILQQGTVRAPLQLTSALGNGTFHFRPDGYARGASDALLATSFRVCMATNKPAENIRNIAISSGSRLTTTKANGGGTCS</sequence>
<keyword evidence="5" id="KW-0997">Cell inner membrane</keyword>
<dbReference type="InterPro" id="IPR012902">
    <property type="entry name" value="N_methyl_site"/>
</dbReference>
<name>A0A1N6NS28_9GAMM</name>
<dbReference type="GO" id="GO:0015627">
    <property type="term" value="C:type II protein secretion system complex"/>
    <property type="evidence" value="ECO:0007669"/>
    <property type="project" value="InterPro"/>
</dbReference>
<keyword evidence="14" id="KW-1185">Reference proteome</keyword>
<keyword evidence="7 11" id="KW-1133">Transmembrane helix</keyword>
<evidence type="ECO:0000256" key="7">
    <source>
        <dbReference type="ARBA" id="ARBA00022989"/>
    </source>
</evidence>
<feature type="domain" description="General secretion pathway GspH" evidence="12">
    <location>
        <begin position="60"/>
        <end position="180"/>
    </location>
</feature>
<dbReference type="GO" id="GO:0015628">
    <property type="term" value="P:protein secretion by the type II secretion system"/>
    <property type="evidence" value="ECO:0007669"/>
    <property type="project" value="InterPro"/>
</dbReference>
<evidence type="ECO:0000256" key="4">
    <source>
        <dbReference type="ARBA" id="ARBA00022481"/>
    </source>
</evidence>
<keyword evidence="8 11" id="KW-0472">Membrane</keyword>
<comment type="similarity">
    <text evidence="9">Belongs to the GSP H family.</text>
</comment>
<evidence type="ECO:0000256" key="5">
    <source>
        <dbReference type="ARBA" id="ARBA00022519"/>
    </source>
</evidence>
<dbReference type="NCBIfam" id="TIGR02532">
    <property type="entry name" value="IV_pilin_GFxxxE"/>
    <property type="match status" value="1"/>
</dbReference>
<dbReference type="Proteomes" id="UP000241788">
    <property type="component" value="Unassembled WGS sequence"/>
</dbReference>
<comment type="subcellular location">
    <subcellularLocation>
        <location evidence="1">Cell inner membrane</location>
        <topology evidence="1">Single-pass membrane protein</topology>
    </subcellularLocation>
</comment>
<evidence type="ECO:0000256" key="11">
    <source>
        <dbReference type="SAM" id="Phobius"/>
    </source>
</evidence>
<organism evidence="13 14">
    <name type="scientific">Solilutibacter tolerans</name>
    <dbReference type="NCBI Taxonomy" id="1604334"/>
    <lineage>
        <taxon>Bacteria</taxon>
        <taxon>Pseudomonadati</taxon>
        <taxon>Pseudomonadota</taxon>
        <taxon>Gammaproteobacteria</taxon>
        <taxon>Lysobacterales</taxon>
        <taxon>Lysobacteraceae</taxon>
        <taxon>Solilutibacter</taxon>
    </lineage>
</organism>
<dbReference type="Pfam" id="PF07963">
    <property type="entry name" value="N_methyl"/>
    <property type="match status" value="1"/>
</dbReference>
<dbReference type="Pfam" id="PF12019">
    <property type="entry name" value="GspH"/>
    <property type="match status" value="1"/>
</dbReference>
<keyword evidence="6 11" id="KW-0812">Transmembrane</keyword>
<gene>
    <name evidence="13" type="ORF">SAMN05421546_0357</name>
</gene>
<evidence type="ECO:0000256" key="6">
    <source>
        <dbReference type="ARBA" id="ARBA00022692"/>
    </source>
</evidence>
<evidence type="ECO:0000259" key="12">
    <source>
        <dbReference type="Pfam" id="PF12019"/>
    </source>
</evidence>
<dbReference type="GO" id="GO:0005886">
    <property type="term" value="C:plasma membrane"/>
    <property type="evidence" value="ECO:0007669"/>
    <property type="project" value="UniProtKB-SubCell"/>
</dbReference>
<evidence type="ECO:0000256" key="8">
    <source>
        <dbReference type="ARBA" id="ARBA00023136"/>
    </source>
</evidence>
<dbReference type="OrthoDB" id="6039229at2"/>
<dbReference type="Gene3D" id="3.55.40.10">
    <property type="entry name" value="minor pseudopilin epsh domain"/>
    <property type="match status" value="1"/>
</dbReference>
<evidence type="ECO:0000313" key="13">
    <source>
        <dbReference type="EMBL" id="SIP94807.1"/>
    </source>
</evidence>
<proteinExistence type="inferred from homology"/>
<keyword evidence="4" id="KW-0488">Methylation</keyword>
<feature type="transmembrane region" description="Helical" evidence="11">
    <location>
        <begin position="30"/>
        <end position="49"/>
    </location>
</feature>
<evidence type="ECO:0000256" key="2">
    <source>
        <dbReference type="ARBA" id="ARBA00021549"/>
    </source>
</evidence>
<dbReference type="STRING" id="1604334.SAMN05421546_0357"/>
<evidence type="ECO:0000256" key="1">
    <source>
        <dbReference type="ARBA" id="ARBA00004377"/>
    </source>
</evidence>